<evidence type="ECO:0000256" key="2">
    <source>
        <dbReference type="ARBA" id="ARBA00022448"/>
    </source>
</evidence>
<comment type="caution">
    <text evidence="14">The sequence shown here is derived from an EMBL/GenBank/DDBJ whole genome shotgun (WGS) entry which is preliminary data.</text>
</comment>
<evidence type="ECO:0000256" key="10">
    <source>
        <dbReference type="ARBA" id="ARBA00023303"/>
    </source>
</evidence>
<dbReference type="GO" id="GO:0015280">
    <property type="term" value="F:ligand-gated sodium channel activity"/>
    <property type="evidence" value="ECO:0007669"/>
    <property type="project" value="TreeGrafter"/>
</dbReference>
<dbReference type="InterPro" id="IPR020903">
    <property type="entry name" value="ENaC_CS"/>
</dbReference>
<keyword evidence="9 12" id="KW-0739">Sodium transport</keyword>
<keyword evidence="2 12" id="KW-0813">Transport</keyword>
<gene>
    <name evidence="14" type="ORF">NYPRO_LOCUS840</name>
</gene>
<dbReference type="PRINTS" id="PR01078">
    <property type="entry name" value="AMINACHANNEL"/>
</dbReference>
<evidence type="ECO:0000256" key="13">
    <source>
        <dbReference type="SAM" id="MobiDB-lite"/>
    </source>
</evidence>
<dbReference type="InterPro" id="IPR001873">
    <property type="entry name" value="ENaC"/>
</dbReference>
<keyword evidence="7 12" id="KW-0406">Ion transport</keyword>
<evidence type="ECO:0000256" key="12">
    <source>
        <dbReference type="RuleBase" id="RU000679"/>
    </source>
</evidence>
<evidence type="ECO:0000313" key="15">
    <source>
        <dbReference type="Proteomes" id="UP000645828"/>
    </source>
</evidence>
<dbReference type="FunFam" id="1.10.287.820:FF:000001">
    <property type="entry name" value="acid-sensing ion channel 1 isoform X2"/>
    <property type="match status" value="1"/>
</dbReference>
<evidence type="ECO:0000256" key="8">
    <source>
        <dbReference type="ARBA" id="ARBA00023136"/>
    </source>
</evidence>
<dbReference type="Gene3D" id="2.60.470.10">
    <property type="entry name" value="Acid-sensing ion channels like domains"/>
    <property type="match status" value="1"/>
</dbReference>
<dbReference type="Pfam" id="PF00858">
    <property type="entry name" value="ASC"/>
    <property type="match status" value="1"/>
</dbReference>
<comment type="subcellular location">
    <subcellularLocation>
        <location evidence="1">Membrane</location>
        <topology evidence="1">Multi-pass membrane protein</topology>
    </subcellularLocation>
</comment>
<dbReference type="EMBL" id="CAJHUB010000649">
    <property type="protein sequence ID" value="CAD7667529.1"/>
    <property type="molecule type" value="Genomic_DNA"/>
</dbReference>
<keyword evidence="6" id="KW-0915">Sodium</keyword>
<evidence type="ECO:0000256" key="9">
    <source>
        <dbReference type="ARBA" id="ARBA00023201"/>
    </source>
</evidence>
<dbReference type="GO" id="GO:0005886">
    <property type="term" value="C:plasma membrane"/>
    <property type="evidence" value="ECO:0007669"/>
    <property type="project" value="TreeGrafter"/>
</dbReference>
<keyword evidence="5" id="KW-1133">Transmembrane helix</keyword>
<organism evidence="14 15">
    <name type="scientific">Nyctereutes procyonoides</name>
    <name type="common">Raccoon dog</name>
    <name type="synonym">Canis procyonoides</name>
    <dbReference type="NCBI Taxonomy" id="34880"/>
    <lineage>
        <taxon>Eukaryota</taxon>
        <taxon>Metazoa</taxon>
        <taxon>Chordata</taxon>
        <taxon>Craniata</taxon>
        <taxon>Vertebrata</taxon>
        <taxon>Euteleostomi</taxon>
        <taxon>Mammalia</taxon>
        <taxon>Eutheria</taxon>
        <taxon>Laurasiatheria</taxon>
        <taxon>Carnivora</taxon>
        <taxon>Caniformia</taxon>
        <taxon>Canidae</taxon>
        <taxon>Nyctereutes</taxon>
    </lineage>
</organism>
<sequence>MSRSGAARLPAAALTGPGRFRMAREEPAPAAVAAAGQPGGDRGGARERALPGPGVARRGRPSLSRAKLHGLRHMCAGRTAAGGSFQRRALWVLAFCTSLGLLLSWSSNRLLYWLSFPSHTRVHREWSRQLPFPAVTVCNNNPLRFPRLSKGDLYYAGHWLGLLLPNRTARPLVSELLRGDEPRRQWFRKLADFRLFLPPRHFEGISAAFMDRLGHQLEDMLLSCKYRGELCGPHNFSSETTFEAGVKVQIHSQSEPPFIQELGFGVAPGFQTFVATQEQRLTYLPPPWGECRSSEMGLDFFPVYSITACRIDCETRYIVENCNCRMVHMPGDAPFCTPEQHKECAEPALGLLAEKDSNYCLCRTPCNLTRYNKELSMVKIPSKTSAKYLEKKFNKSEKYISENILVLDIFFEALNYETIEQKKAYEVAALLGDIGGQMGLFIGASILTILELFDYIYEKWSPRLFMHTLCPQEKNSPHAHGPSSDLPSTCDTMPNHSETISHTVNVPLQTALGTLEEIAC</sequence>
<comment type="function">
    <text evidence="11">This is one of the three pore-forming subunits of the heterotrimeric epithelial sodium channel (ENaC), a critical regulator of sodium balance and fluid homeostasis. ENaC operates in epithelial tissues, where it mediates the electrodiffusion of sodium ions from extracellular fluid through the apical membrane of cells, with water following osmotically. It plays a key role in maintaining sodium homeostasis through electrogenic sodium reabsorption in the kidneys. Additionally, ENaC is essential for airway surface liquid homeostasis, which is crucial for proper mucus clearance.</text>
</comment>
<dbReference type="Proteomes" id="UP000645828">
    <property type="component" value="Unassembled WGS sequence"/>
</dbReference>
<keyword evidence="8" id="KW-0472">Membrane</keyword>
<evidence type="ECO:0000256" key="4">
    <source>
        <dbReference type="ARBA" id="ARBA00022692"/>
    </source>
</evidence>
<dbReference type="PANTHER" id="PTHR11690">
    <property type="entry name" value="AMILORIDE-SENSITIVE SODIUM CHANNEL-RELATED"/>
    <property type="match status" value="1"/>
</dbReference>
<evidence type="ECO:0000256" key="5">
    <source>
        <dbReference type="ARBA" id="ARBA00022989"/>
    </source>
</evidence>
<evidence type="ECO:0000256" key="6">
    <source>
        <dbReference type="ARBA" id="ARBA00023053"/>
    </source>
</evidence>
<protein>
    <submittedName>
        <fullName evidence="14">(raccoon dog) hypothetical protein</fullName>
    </submittedName>
</protein>
<reference evidence="14" key="1">
    <citation type="submission" date="2020-12" db="EMBL/GenBank/DDBJ databases">
        <authorList>
            <consortium name="Molecular Ecology Group"/>
        </authorList>
    </citation>
    <scope>NUCLEOTIDE SEQUENCE</scope>
    <source>
        <strain evidence="14">TBG_1078</strain>
    </source>
</reference>
<dbReference type="Gene3D" id="1.10.3590.10">
    <property type="entry name" value="acid-sensing ion channel 1 domain"/>
    <property type="match status" value="1"/>
</dbReference>
<dbReference type="AlphaFoldDB" id="A0A811XXE7"/>
<name>A0A811XXE7_NYCPR</name>
<keyword evidence="15" id="KW-1185">Reference proteome</keyword>
<proteinExistence type="inferred from homology"/>
<keyword evidence="4 12" id="KW-0812">Transmembrane</keyword>
<evidence type="ECO:0000256" key="3">
    <source>
        <dbReference type="ARBA" id="ARBA00022461"/>
    </source>
</evidence>
<comment type="similarity">
    <text evidence="12">Belongs to the amiloride-sensitive sodium channel (TC 1.A.6) family.</text>
</comment>
<dbReference type="PANTHER" id="PTHR11690:SF128">
    <property type="entry name" value="ACID-SENSING ION CHANNEL 2"/>
    <property type="match status" value="1"/>
</dbReference>
<accession>A0A811XXE7</accession>
<keyword evidence="10 12" id="KW-0407">Ion channel</keyword>
<dbReference type="Gene3D" id="1.10.287.820">
    <property type="entry name" value="Acid-sensing ion channel domain"/>
    <property type="match status" value="1"/>
</dbReference>
<evidence type="ECO:0000256" key="11">
    <source>
        <dbReference type="ARBA" id="ARBA00049941"/>
    </source>
</evidence>
<evidence type="ECO:0000256" key="7">
    <source>
        <dbReference type="ARBA" id="ARBA00023065"/>
    </source>
</evidence>
<dbReference type="PROSITE" id="PS01206">
    <property type="entry name" value="ASC"/>
    <property type="match status" value="1"/>
</dbReference>
<evidence type="ECO:0000256" key="1">
    <source>
        <dbReference type="ARBA" id="ARBA00004141"/>
    </source>
</evidence>
<keyword evidence="3 12" id="KW-0894">Sodium channel</keyword>
<feature type="region of interest" description="Disordered" evidence="13">
    <location>
        <begin position="26"/>
        <end position="62"/>
    </location>
</feature>
<evidence type="ECO:0000313" key="14">
    <source>
        <dbReference type="EMBL" id="CAD7667529.1"/>
    </source>
</evidence>